<name>A0ACC0JLJ7_CHOFU</name>
<gene>
    <name evidence="1" type="ORF">MSG28_006860</name>
</gene>
<evidence type="ECO:0000313" key="1">
    <source>
        <dbReference type="EMBL" id="KAI8424948.1"/>
    </source>
</evidence>
<comment type="caution">
    <text evidence="1">The sequence shown here is derived from an EMBL/GenBank/DDBJ whole genome shotgun (WGS) entry which is preliminary data.</text>
</comment>
<sequence length="209" mass="24251">MFYSGLQSTIIRAKIKGGITKAMLRYASHLPSKVAIDRLQTRFHCCGRVNYQEWFYIPWYTTGASGDINTLLKTPNHKFVGDNVPYSCCSMDVLRPCVHHRVTHVGTIYKYDPRILQGTAVRYLHTAYRNGLHIANQVRCEAYLLRPAVDTPSQQIDYPKKKVYRKKKLRQARTLQWVSATYKPRRIRYLTSSASEMNSSDELLKPIYE</sequence>
<dbReference type="EMBL" id="CM046111">
    <property type="protein sequence ID" value="KAI8424948.1"/>
    <property type="molecule type" value="Genomic_DNA"/>
</dbReference>
<reference evidence="1 2" key="1">
    <citation type="journal article" date="2022" name="Genome Biol. Evol.">
        <title>The Spruce Budworm Genome: Reconstructing the Evolutionary History of Antifreeze Proteins.</title>
        <authorList>
            <person name="Beliveau C."/>
            <person name="Gagne P."/>
            <person name="Picq S."/>
            <person name="Vernygora O."/>
            <person name="Keeling C.I."/>
            <person name="Pinkney K."/>
            <person name="Doucet D."/>
            <person name="Wen F."/>
            <person name="Johnston J.S."/>
            <person name="Maaroufi H."/>
            <person name="Boyle B."/>
            <person name="Laroche J."/>
            <person name="Dewar K."/>
            <person name="Juretic N."/>
            <person name="Blackburn G."/>
            <person name="Nisole A."/>
            <person name="Brunet B."/>
            <person name="Brandao M."/>
            <person name="Lumley L."/>
            <person name="Duan J."/>
            <person name="Quan G."/>
            <person name="Lucarotti C.J."/>
            <person name="Roe A.D."/>
            <person name="Sperling F.A.H."/>
            <person name="Levesque R.C."/>
            <person name="Cusson M."/>
        </authorList>
    </citation>
    <scope>NUCLEOTIDE SEQUENCE [LARGE SCALE GENOMIC DNA]</scope>
    <source>
        <strain evidence="1">Glfc:IPQL:Cfum</strain>
    </source>
</reference>
<keyword evidence="2" id="KW-1185">Reference proteome</keyword>
<evidence type="ECO:0000313" key="2">
    <source>
        <dbReference type="Proteomes" id="UP001064048"/>
    </source>
</evidence>
<accession>A0ACC0JLJ7</accession>
<protein>
    <submittedName>
        <fullName evidence="1">Uncharacterized protein</fullName>
    </submittedName>
</protein>
<proteinExistence type="predicted"/>
<dbReference type="Proteomes" id="UP001064048">
    <property type="component" value="Chromosome 11"/>
</dbReference>
<organism evidence="1 2">
    <name type="scientific">Choristoneura fumiferana</name>
    <name type="common">Spruce budworm moth</name>
    <name type="synonym">Archips fumiferana</name>
    <dbReference type="NCBI Taxonomy" id="7141"/>
    <lineage>
        <taxon>Eukaryota</taxon>
        <taxon>Metazoa</taxon>
        <taxon>Ecdysozoa</taxon>
        <taxon>Arthropoda</taxon>
        <taxon>Hexapoda</taxon>
        <taxon>Insecta</taxon>
        <taxon>Pterygota</taxon>
        <taxon>Neoptera</taxon>
        <taxon>Endopterygota</taxon>
        <taxon>Lepidoptera</taxon>
        <taxon>Glossata</taxon>
        <taxon>Ditrysia</taxon>
        <taxon>Tortricoidea</taxon>
        <taxon>Tortricidae</taxon>
        <taxon>Tortricinae</taxon>
        <taxon>Choristoneura</taxon>
    </lineage>
</organism>